<keyword evidence="4" id="KW-1185">Reference proteome</keyword>
<keyword evidence="2" id="KW-1133">Transmembrane helix</keyword>
<dbReference type="EMBL" id="JABXBU010002072">
    <property type="protein sequence ID" value="KAF8777183.1"/>
    <property type="molecule type" value="Genomic_DNA"/>
</dbReference>
<gene>
    <name evidence="3" type="ORF">HNY73_014096</name>
</gene>
<reference evidence="3" key="2">
    <citation type="submission" date="2020-06" db="EMBL/GenBank/DDBJ databases">
        <authorList>
            <person name="Sheffer M."/>
        </authorList>
    </citation>
    <scope>NUCLEOTIDE SEQUENCE</scope>
</reference>
<dbReference type="AlphaFoldDB" id="A0A8T0EMQ5"/>
<keyword evidence="2" id="KW-0472">Membrane</keyword>
<feature type="region of interest" description="Disordered" evidence="1">
    <location>
        <begin position="24"/>
        <end position="45"/>
    </location>
</feature>
<accession>A0A8T0EMQ5</accession>
<comment type="caution">
    <text evidence="3">The sequence shown here is derived from an EMBL/GenBank/DDBJ whole genome shotgun (WGS) entry which is preliminary data.</text>
</comment>
<sequence length="374" mass="42214">MPLPSPPSTFQSTLSHSLPMPLPSPPSTFQSTLSHSLPMPLPSPPSTFQSTLSSIHTIAFITHAASITTRHYNPHYRIHYPCRFHHHPRHFNPHYRIHYPGPLPSPPDISIHIEYSLPMPLPTPPSTFQSTLEHSLPMPLPTPPSALQSTHITQPASSTSLEVDCNPHTRLRRHHPLSETRIHTLPKPPATPPLHDSLIATHALLTPGPGHNSHTLTHIIIHAEMGVLEYVSVGTFMWIYFRVFVMNDWISCVYFIPYILILKNFLMTEFKKQDNGCQTSMDHKPNNAKMDVGTSVDETFLPLNEEESDSNSNIDEALTLPQPEPATTTITLNPFLNPFFEYLTFDDPLAHLEMTEPDELTACAEWIMKHQAFF</sequence>
<name>A0A8T0EMQ5_ARGBR</name>
<evidence type="ECO:0000256" key="2">
    <source>
        <dbReference type="SAM" id="Phobius"/>
    </source>
</evidence>
<keyword evidence="2" id="KW-0812">Transmembrane</keyword>
<protein>
    <submittedName>
        <fullName evidence="3">Uncharacterized protein</fullName>
    </submittedName>
</protein>
<dbReference type="Proteomes" id="UP000807504">
    <property type="component" value="Unassembled WGS sequence"/>
</dbReference>
<organism evidence="3 4">
    <name type="scientific">Argiope bruennichi</name>
    <name type="common">Wasp spider</name>
    <name type="synonym">Aranea bruennichi</name>
    <dbReference type="NCBI Taxonomy" id="94029"/>
    <lineage>
        <taxon>Eukaryota</taxon>
        <taxon>Metazoa</taxon>
        <taxon>Ecdysozoa</taxon>
        <taxon>Arthropoda</taxon>
        <taxon>Chelicerata</taxon>
        <taxon>Arachnida</taxon>
        <taxon>Araneae</taxon>
        <taxon>Araneomorphae</taxon>
        <taxon>Entelegynae</taxon>
        <taxon>Araneoidea</taxon>
        <taxon>Araneidae</taxon>
        <taxon>Argiope</taxon>
    </lineage>
</organism>
<evidence type="ECO:0000256" key="1">
    <source>
        <dbReference type="SAM" id="MobiDB-lite"/>
    </source>
</evidence>
<proteinExistence type="predicted"/>
<evidence type="ECO:0000313" key="3">
    <source>
        <dbReference type="EMBL" id="KAF8777183.1"/>
    </source>
</evidence>
<reference evidence="3" key="1">
    <citation type="journal article" date="2020" name="bioRxiv">
        <title>Chromosome-level reference genome of the European wasp spider Argiope bruennichi: a resource for studies on range expansion and evolutionary adaptation.</title>
        <authorList>
            <person name="Sheffer M.M."/>
            <person name="Hoppe A."/>
            <person name="Krehenwinkel H."/>
            <person name="Uhl G."/>
            <person name="Kuss A.W."/>
            <person name="Jensen L."/>
            <person name="Jensen C."/>
            <person name="Gillespie R.G."/>
            <person name="Hoff K.J."/>
            <person name="Prost S."/>
        </authorList>
    </citation>
    <scope>NUCLEOTIDE SEQUENCE</scope>
</reference>
<feature type="transmembrane region" description="Helical" evidence="2">
    <location>
        <begin position="237"/>
        <end position="262"/>
    </location>
</feature>
<evidence type="ECO:0000313" key="4">
    <source>
        <dbReference type="Proteomes" id="UP000807504"/>
    </source>
</evidence>